<protein>
    <submittedName>
        <fullName evidence="2">Helix-turn-helix transcriptional regulator</fullName>
    </submittedName>
</protein>
<dbReference type="RefSeq" id="WP_311425649.1">
    <property type="nucleotide sequence ID" value="NZ_JAVREH010000134.1"/>
</dbReference>
<reference evidence="3" key="1">
    <citation type="submission" date="2023-07" db="EMBL/GenBank/DDBJ databases">
        <title>30 novel species of actinomycetes from the DSMZ collection.</title>
        <authorList>
            <person name="Nouioui I."/>
        </authorList>
    </citation>
    <scope>NUCLEOTIDE SEQUENCE [LARGE SCALE GENOMIC DNA]</scope>
    <source>
        <strain evidence="3">DSM 44399</strain>
    </source>
</reference>
<keyword evidence="3" id="KW-1185">Reference proteome</keyword>
<proteinExistence type="predicted"/>
<dbReference type="EMBL" id="JAVREH010000134">
    <property type="protein sequence ID" value="MDT0264514.1"/>
    <property type="molecule type" value="Genomic_DNA"/>
</dbReference>
<dbReference type="InterPro" id="IPR001387">
    <property type="entry name" value="Cro/C1-type_HTH"/>
</dbReference>
<dbReference type="Proteomes" id="UP001183176">
    <property type="component" value="Unassembled WGS sequence"/>
</dbReference>
<evidence type="ECO:0000313" key="2">
    <source>
        <dbReference type="EMBL" id="MDT0264514.1"/>
    </source>
</evidence>
<dbReference type="InterPro" id="IPR041413">
    <property type="entry name" value="MLTR_LBD"/>
</dbReference>
<accession>A0ABU2JJ46</accession>
<dbReference type="CDD" id="cd00093">
    <property type="entry name" value="HTH_XRE"/>
    <property type="match status" value="1"/>
</dbReference>
<dbReference type="PANTHER" id="PTHR35010:SF2">
    <property type="entry name" value="BLL4672 PROTEIN"/>
    <property type="match status" value="1"/>
</dbReference>
<comment type="caution">
    <text evidence="2">The sequence shown here is derived from an EMBL/GenBank/DDBJ whole genome shotgun (WGS) entry which is preliminary data.</text>
</comment>
<dbReference type="Pfam" id="PF13560">
    <property type="entry name" value="HTH_31"/>
    <property type="match status" value="1"/>
</dbReference>
<name>A0ABU2JJ46_9ACTN</name>
<dbReference type="SUPFAM" id="SSF47413">
    <property type="entry name" value="lambda repressor-like DNA-binding domains"/>
    <property type="match status" value="1"/>
</dbReference>
<dbReference type="Gene3D" id="1.10.260.40">
    <property type="entry name" value="lambda repressor-like DNA-binding domains"/>
    <property type="match status" value="1"/>
</dbReference>
<feature type="domain" description="HTH cro/C1-type" evidence="1">
    <location>
        <begin position="34"/>
        <end position="81"/>
    </location>
</feature>
<sequence>MDPIGLGTFLRTRREALQPEDVGMPRGPRRRTGGLRREEVASLVGMSPDYYARLERGAGAQPSEQMVAAIARGLRLSLPERDHLFTLAGHSTPRRTARTDHIAPALMRVLDRLQDTPAQIIGELGQTLAQTPPAVALLGDQTHYVGPARSAVYRWFTDPTSRTIYLPDDHDLHGRTFTAQLRQAAARGGPHSPAADLARELREKSTQFAALWDGHEIGLRYSAPKRFTHPEVGRLDLHCQTLIDPDTDHALLVFTATPGTPSHDMLQLLAVLGHTSVTT</sequence>
<gene>
    <name evidence="2" type="ORF">RM423_24485</name>
</gene>
<evidence type="ECO:0000259" key="1">
    <source>
        <dbReference type="PROSITE" id="PS50943"/>
    </source>
</evidence>
<dbReference type="Gene3D" id="3.30.450.180">
    <property type="match status" value="1"/>
</dbReference>
<dbReference type="InterPro" id="IPR010982">
    <property type="entry name" value="Lambda_DNA-bd_dom_sf"/>
</dbReference>
<dbReference type="SMART" id="SM00530">
    <property type="entry name" value="HTH_XRE"/>
    <property type="match status" value="1"/>
</dbReference>
<dbReference type="PROSITE" id="PS50943">
    <property type="entry name" value="HTH_CROC1"/>
    <property type="match status" value="1"/>
</dbReference>
<dbReference type="PANTHER" id="PTHR35010">
    <property type="entry name" value="BLL4672 PROTEIN-RELATED"/>
    <property type="match status" value="1"/>
</dbReference>
<evidence type="ECO:0000313" key="3">
    <source>
        <dbReference type="Proteomes" id="UP001183176"/>
    </source>
</evidence>
<organism evidence="2 3">
    <name type="scientific">Jatrophihabitans lederbergiae</name>
    <dbReference type="NCBI Taxonomy" id="3075547"/>
    <lineage>
        <taxon>Bacteria</taxon>
        <taxon>Bacillati</taxon>
        <taxon>Actinomycetota</taxon>
        <taxon>Actinomycetes</taxon>
        <taxon>Jatrophihabitantales</taxon>
        <taxon>Jatrophihabitantaceae</taxon>
        <taxon>Jatrophihabitans</taxon>
    </lineage>
</organism>
<dbReference type="Pfam" id="PF17765">
    <property type="entry name" value="MLTR_LBD"/>
    <property type="match status" value="1"/>
</dbReference>